<dbReference type="InterPro" id="IPR008280">
    <property type="entry name" value="Tub_FtsZ_C"/>
</dbReference>
<dbReference type="GO" id="GO:0005525">
    <property type="term" value="F:GTP binding"/>
    <property type="evidence" value="ECO:0007669"/>
    <property type="project" value="UniProtKB-UniRule"/>
</dbReference>
<dbReference type="PRINTS" id="PR01519">
    <property type="entry name" value="EPSLNTUBULIN"/>
</dbReference>
<dbReference type="InterPro" id="IPR023123">
    <property type="entry name" value="Tubulin_C"/>
</dbReference>
<protein>
    <submittedName>
        <fullName evidence="8">Tubulin epsilon chain-like</fullName>
    </submittedName>
</protein>
<keyword evidence="3 5" id="KW-0547">Nucleotide-binding</keyword>
<dbReference type="InterPro" id="IPR003008">
    <property type="entry name" value="Tubulin_FtsZ_GTPase"/>
</dbReference>
<organism evidence="7 8">
    <name type="scientific">Sitophilus oryzae</name>
    <name type="common">Rice weevil</name>
    <name type="synonym">Curculio oryzae</name>
    <dbReference type="NCBI Taxonomy" id="7048"/>
    <lineage>
        <taxon>Eukaryota</taxon>
        <taxon>Metazoa</taxon>
        <taxon>Ecdysozoa</taxon>
        <taxon>Arthropoda</taxon>
        <taxon>Hexapoda</taxon>
        <taxon>Insecta</taxon>
        <taxon>Pterygota</taxon>
        <taxon>Neoptera</taxon>
        <taxon>Endopterygota</taxon>
        <taxon>Coleoptera</taxon>
        <taxon>Polyphaga</taxon>
        <taxon>Cucujiformia</taxon>
        <taxon>Curculionidae</taxon>
        <taxon>Dryophthorinae</taxon>
        <taxon>Sitophilus</taxon>
    </lineage>
</organism>
<dbReference type="PANTHER" id="PTHR11588">
    <property type="entry name" value="TUBULIN"/>
    <property type="match status" value="1"/>
</dbReference>
<dbReference type="PROSITE" id="PS00227">
    <property type="entry name" value="TUBULIN"/>
    <property type="match status" value="1"/>
</dbReference>
<dbReference type="Gene3D" id="1.10.287.600">
    <property type="entry name" value="Helix hairpin bin"/>
    <property type="match status" value="1"/>
</dbReference>
<dbReference type="InParanoid" id="A0A6J2Y0H2"/>
<dbReference type="KEGG" id="soy:115882493"/>
<dbReference type="Gene3D" id="3.40.50.1440">
    <property type="entry name" value="Tubulin/FtsZ, GTPase domain"/>
    <property type="match status" value="1"/>
</dbReference>
<evidence type="ECO:0000256" key="3">
    <source>
        <dbReference type="ARBA" id="ARBA00022741"/>
    </source>
</evidence>
<dbReference type="OrthoDB" id="1662883at2759"/>
<accession>A0A6J2Y0H2</accession>
<sequence length="473" mass="53446">MSEFVTIQVGQCGNQIGGAFWPQILKEYNVSIHQKPEKRTVSQSVSYNSLSSFFNLTNLSLRKSTECMPLYELLNNQVKARAVCIDMEDSVVSRFRTGPLKGLFDERCLLTNYPGSGNNWAEGFCEHGPNYKAKILKVLRHVVERCDSLHGFLMLFSTGGGTGSGLGTYVLNLLTDNYPKIERFVSCVYSTGTEDVITCPYNNALATYQLLQNATCVFPVENRCLLNIVSQKCRNNFYTKTDISSLFKPFEDMNNIIVEMLLHLTSGSRFPGSLNFDMNEINTNMVPFPQMHFLSAGFNHLNNSCATGLRKSSKQIKENNFLAACNRSNQMIKVEPLGSKSILLASTIIGRGDYTLTDLQSYTEKLQAKGKFTPWSRKCVKAGLCSVAPKNQSSALFSLFNTTGMYSLFENIYGQYNKLYRKKAHIYHYQKIDNFDSELFTECQESLLNVIQKYKELEQLVPVCIPRLKPLIE</sequence>
<dbReference type="InterPro" id="IPR036525">
    <property type="entry name" value="Tubulin/FtsZ_GTPase_sf"/>
</dbReference>
<dbReference type="InterPro" id="IPR018316">
    <property type="entry name" value="Tubulin/FtsZ_2-layer-sand-dom"/>
</dbReference>
<keyword evidence="2 5" id="KW-0493">Microtubule</keyword>
<dbReference type="AlphaFoldDB" id="A0A6J2Y0H2"/>
<dbReference type="InterPro" id="IPR004057">
    <property type="entry name" value="Epsilon_tubulin"/>
</dbReference>
<gene>
    <name evidence="8" type="primary">LOC115882493</name>
</gene>
<dbReference type="SUPFAM" id="SSF52490">
    <property type="entry name" value="Tubulin nucleotide-binding domain-like"/>
    <property type="match status" value="1"/>
</dbReference>
<dbReference type="InterPro" id="IPR017975">
    <property type="entry name" value="Tubulin_CS"/>
</dbReference>
<dbReference type="Pfam" id="PF00091">
    <property type="entry name" value="Tubulin"/>
    <property type="match status" value="1"/>
</dbReference>
<dbReference type="GO" id="GO:0007017">
    <property type="term" value="P:microtubule-based process"/>
    <property type="evidence" value="ECO:0007669"/>
    <property type="project" value="InterPro"/>
</dbReference>
<evidence type="ECO:0000256" key="4">
    <source>
        <dbReference type="ARBA" id="ARBA00023134"/>
    </source>
</evidence>
<evidence type="ECO:0000313" key="7">
    <source>
        <dbReference type="Proteomes" id="UP000504635"/>
    </source>
</evidence>
<evidence type="ECO:0000313" key="8">
    <source>
        <dbReference type="RefSeq" id="XP_030756429.1"/>
    </source>
</evidence>
<feature type="domain" description="Tubulin/FtsZ GTPase" evidence="6">
    <location>
        <begin position="76"/>
        <end position="272"/>
    </location>
</feature>
<dbReference type="PRINTS" id="PR01161">
    <property type="entry name" value="TUBULIN"/>
</dbReference>
<keyword evidence="4 5" id="KW-0342">GTP-binding</keyword>
<evidence type="ECO:0000259" key="6">
    <source>
        <dbReference type="SMART" id="SM00864"/>
    </source>
</evidence>
<dbReference type="GO" id="GO:0005874">
    <property type="term" value="C:microtubule"/>
    <property type="evidence" value="ECO:0007669"/>
    <property type="project" value="UniProtKB-KW"/>
</dbReference>
<dbReference type="InterPro" id="IPR000217">
    <property type="entry name" value="Tubulin"/>
</dbReference>
<dbReference type="RefSeq" id="XP_030756429.1">
    <property type="nucleotide sequence ID" value="XM_030900569.1"/>
</dbReference>
<dbReference type="SUPFAM" id="SSF55307">
    <property type="entry name" value="Tubulin C-terminal domain-like"/>
    <property type="match status" value="1"/>
</dbReference>
<dbReference type="SMART" id="SM00864">
    <property type="entry name" value="Tubulin"/>
    <property type="match status" value="1"/>
</dbReference>
<dbReference type="Proteomes" id="UP000504635">
    <property type="component" value="Unplaced"/>
</dbReference>
<reference evidence="8" key="1">
    <citation type="submission" date="2025-08" db="UniProtKB">
        <authorList>
            <consortium name="RefSeq"/>
        </authorList>
    </citation>
    <scope>IDENTIFICATION</scope>
    <source>
        <tissue evidence="8">Gonads</tissue>
    </source>
</reference>
<dbReference type="GeneID" id="115882493"/>
<comment type="similarity">
    <text evidence="1 5">Belongs to the tubulin family.</text>
</comment>
<evidence type="ECO:0000256" key="1">
    <source>
        <dbReference type="ARBA" id="ARBA00009636"/>
    </source>
</evidence>
<proteinExistence type="inferred from homology"/>
<evidence type="ECO:0000256" key="2">
    <source>
        <dbReference type="ARBA" id="ARBA00022701"/>
    </source>
</evidence>
<keyword evidence="7" id="KW-1185">Reference proteome</keyword>
<evidence type="ECO:0000256" key="5">
    <source>
        <dbReference type="RuleBase" id="RU000352"/>
    </source>
</evidence>
<dbReference type="Pfam" id="PF03953">
    <property type="entry name" value="Tubulin_C"/>
    <property type="match status" value="1"/>
</dbReference>
<name>A0A6J2Y0H2_SITOR</name>